<dbReference type="Proteomes" id="UP000693970">
    <property type="component" value="Unassembled WGS sequence"/>
</dbReference>
<reference evidence="2" key="2">
    <citation type="submission" date="2021-04" db="EMBL/GenBank/DDBJ databases">
        <authorList>
            <person name="Podell S."/>
        </authorList>
    </citation>
    <scope>NUCLEOTIDE SEQUENCE</scope>
    <source>
        <strain evidence="2">Hildebrandi</strain>
    </source>
</reference>
<comment type="caution">
    <text evidence="2">The sequence shown here is derived from an EMBL/GenBank/DDBJ whole genome shotgun (WGS) entry which is preliminary data.</text>
</comment>
<proteinExistence type="predicted"/>
<evidence type="ECO:0000313" key="3">
    <source>
        <dbReference type="Proteomes" id="UP000693970"/>
    </source>
</evidence>
<gene>
    <name evidence="2" type="ORF">IV203_035687</name>
</gene>
<sequence length="127" mass="14440">MIRLINKGRDVSDESPQSDGVLNDTDVGIDRSKEKRRRLIGFRRTAEPHSILPLLRLHPDIAERIRQVVGSLLEVVFLSCCTLALGYLIKLTSVDEEETIREVQKARQELGLRLARSIREYNEAVSS</sequence>
<name>A0A9K3LFI4_9STRA</name>
<evidence type="ECO:0000256" key="1">
    <source>
        <dbReference type="SAM" id="MobiDB-lite"/>
    </source>
</evidence>
<evidence type="ECO:0000313" key="2">
    <source>
        <dbReference type="EMBL" id="KAG7360588.1"/>
    </source>
</evidence>
<protein>
    <submittedName>
        <fullName evidence="2">Uncharacterized protein</fullName>
    </submittedName>
</protein>
<accession>A0A9K3LFI4</accession>
<dbReference type="EMBL" id="JAGRRH010000013">
    <property type="protein sequence ID" value="KAG7360588.1"/>
    <property type="molecule type" value="Genomic_DNA"/>
</dbReference>
<keyword evidence="3" id="KW-1185">Reference proteome</keyword>
<dbReference type="AlphaFoldDB" id="A0A9K3LFI4"/>
<reference evidence="2" key="1">
    <citation type="journal article" date="2021" name="Sci. Rep.">
        <title>Diploid genomic architecture of Nitzschia inconspicua, an elite biomass production diatom.</title>
        <authorList>
            <person name="Oliver A."/>
            <person name="Podell S."/>
            <person name="Pinowska A."/>
            <person name="Traller J.C."/>
            <person name="Smith S.R."/>
            <person name="McClure R."/>
            <person name="Beliaev A."/>
            <person name="Bohutskyi P."/>
            <person name="Hill E.A."/>
            <person name="Rabines A."/>
            <person name="Zheng H."/>
            <person name="Allen L.Z."/>
            <person name="Kuo A."/>
            <person name="Grigoriev I.V."/>
            <person name="Allen A.E."/>
            <person name="Hazlebeck D."/>
            <person name="Allen E.E."/>
        </authorList>
    </citation>
    <scope>NUCLEOTIDE SEQUENCE</scope>
    <source>
        <strain evidence="2">Hildebrandi</strain>
    </source>
</reference>
<organism evidence="2 3">
    <name type="scientific">Nitzschia inconspicua</name>
    <dbReference type="NCBI Taxonomy" id="303405"/>
    <lineage>
        <taxon>Eukaryota</taxon>
        <taxon>Sar</taxon>
        <taxon>Stramenopiles</taxon>
        <taxon>Ochrophyta</taxon>
        <taxon>Bacillariophyta</taxon>
        <taxon>Bacillariophyceae</taxon>
        <taxon>Bacillariophycidae</taxon>
        <taxon>Bacillariales</taxon>
        <taxon>Bacillariaceae</taxon>
        <taxon>Nitzschia</taxon>
    </lineage>
</organism>
<feature type="region of interest" description="Disordered" evidence="1">
    <location>
        <begin position="1"/>
        <end position="28"/>
    </location>
</feature>